<dbReference type="PANTHER" id="PTHR46323">
    <property type="entry name" value="BETA-GALACTOSIDASE"/>
    <property type="match status" value="1"/>
</dbReference>
<dbReference type="SUPFAM" id="SSF49785">
    <property type="entry name" value="Galactose-binding domain-like"/>
    <property type="match status" value="1"/>
</dbReference>
<evidence type="ECO:0000313" key="15">
    <source>
        <dbReference type="EMBL" id="KEO74267.1"/>
    </source>
</evidence>
<comment type="caution">
    <text evidence="15">The sequence shown here is derived from an EMBL/GenBank/DDBJ whole genome shotgun (WGS) entry which is preliminary data.</text>
</comment>
<sequence>MFKNMSPVFQKKFLILLFSLGWFCADAQQTQIKYLSGTGSDDTVDWEFFCTEGNKSGEWTTIPVPSNWELFGFGKYNYGHAKDEERGKEEGLYKYNFDVPNDWKNMQVKIVFEGSMTDTEVKINGKLAGKIHQGAYYRFDYDISRLLNYGKSNLLEVRVAKHSANTSINKAERHADYWIFGGIFRPVYLEAKPTQNIRRVAVDAQANGTLNAEVFLHNIGRADQVTAQVMTLDNKPVGESFSGKVSKGSDKVSLQSVIDDIKTWNPEDPNLYKVKFTLYARGNPVHEMDTRFGFRTVEKRDRDGIYVNEVKIKFKGVNRHTFWPTTGRASNKTRSIEDVKLMQEMNMNAVRMSHYPPDTHFLDVCDSLGMMVLDELAGWHDAYDTEVGSRLVKQMVTRDVNHPSIVLWTNGNESGHNYDLVPLYAEYDIQNREVVHPWQPFNGMATQHYRGYDYGSGTYWHGHKIVFPTEFLHGLYDGGSGAGLHDFWELMWNKPRAAGGFLWVFADEGVVRTDQDGKIDTYGSAAPDGIVGPFHEKEGSFFAIKDIWSPVRFENIDITKWFDGSLNVENRYFFTNLEECSFSWRLAKMPLPNGLQNEEEVSGTAAAPSVEPGHKGKIKLDMPADWFNYDVLYVTATDKFGKDLYEKSWPITLPEDVIAVMMNRKEDGRAVTMTETGNSLIVQAGSIEYTIGKNNGILEKVVNSNGEIPFVGGPSLSAGEVIFESLKTRMEGDTLHITSSFGKESRMKEFTWTFFPSGMAKLNIYYVPKEYDVDFHYMGVDFNYPEELVKGIQWLGRGPYRVWKNRMQGVEMAVHQKDYNNTITGVPPLIYPEFKGYHANLYWAKIESKEQAFTVATSSEDVFLRLFTPAQPEEIFERTAPPFPNGDISFMQAIPAIGTKSNEAENLGPSGRKNIFFDYGPYDDWRLRSKVMDLYFDFSAGQ</sequence>
<dbReference type="Pfam" id="PF02837">
    <property type="entry name" value="Glyco_hydro_2_N"/>
    <property type="match status" value="1"/>
</dbReference>
<evidence type="ECO:0000259" key="12">
    <source>
        <dbReference type="Pfam" id="PF02836"/>
    </source>
</evidence>
<evidence type="ECO:0000259" key="13">
    <source>
        <dbReference type="Pfam" id="PF02837"/>
    </source>
</evidence>
<dbReference type="GO" id="GO:0030246">
    <property type="term" value="F:carbohydrate binding"/>
    <property type="evidence" value="ECO:0007669"/>
    <property type="project" value="InterPro"/>
</dbReference>
<dbReference type="OrthoDB" id="857501at2"/>
<feature type="domain" description="Beta galactosidase small chain/" evidence="14">
    <location>
        <begin position="735"/>
        <end position="855"/>
    </location>
</feature>
<dbReference type="AlphaFoldDB" id="A0A074LKC1"/>
<evidence type="ECO:0000313" key="16">
    <source>
        <dbReference type="Proteomes" id="UP000027821"/>
    </source>
</evidence>
<dbReference type="InterPro" id="IPR017853">
    <property type="entry name" value="GH"/>
</dbReference>
<dbReference type="GO" id="GO:0004565">
    <property type="term" value="F:beta-galactosidase activity"/>
    <property type="evidence" value="ECO:0007669"/>
    <property type="project" value="UniProtKB-EC"/>
</dbReference>
<feature type="chain" id="PRO_5001698329" description="beta-galactosidase" evidence="10">
    <location>
        <begin position="28"/>
        <end position="942"/>
    </location>
</feature>
<evidence type="ECO:0000256" key="8">
    <source>
        <dbReference type="ARBA" id="ARBA00023295"/>
    </source>
</evidence>
<dbReference type="InterPro" id="IPR011013">
    <property type="entry name" value="Gal_mutarotase_sf_dom"/>
</dbReference>
<comment type="subunit">
    <text evidence="4">Monomer.</text>
</comment>
<dbReference type="EMBL" id="JMIH01000016">
    <property type="protein sequence ID" value="KEO74267.1"/>
    <property type="molecule type" value="Genomic_DNA"/>
</dbReference>
<evidence type="ECO:0000256" key="3">
    <source>
        <dbReference type="ARBA" id="ARBA00007401"/>
    </source>
</evidence>
<comment type="catalytic activity">
    <reaction evidence="1">
        <text>Hydrolysis of terminal non-reducing beta-D-galactose residues in beta-D-galactosides.</text>
        <dbReference type="EC" id="3.2.1.23"/>
    </reaction>
</comment>
<evidence type="ECO:0000256" key="6">
    <source>
        <dbReference type="ARBA" id="ARBA00022801"/>
    </source>
</evidence>
<reference evidence="15 16" key="1">
    <citation type="submission" date="2014-04" db="EMBL/GenBank/DDBJ databases">
        <title>Characterization and application of a salt tolerant electro-active bacterium.</title>
        <authorList>
            <person name="Yang L."/>
            <person name="Wei S."/>
            <person name="Tay Q.X.M."/>
        </authorList>
    </citation>
    <scope>NUCLEOTIDE SEQUENCE [LARGE SCALE GENOMIC DNA]</scope>
    <source>
        <strain evidence="15 16">LY1</strain>
    </source>
</reference>
<feature type="signal peptide" evidence="10">
    <location>
        <begin position="1"/>
        <end position="27"/>
    </location>
</feature>
<dbReference type="InterPro" id="IPR006101">
    <property type="entry name" value="Glyco_hydro_2"/>
</dbReference>
<keyword evidence="16" id="KW-1185">Reference proteome</keyword>
<keyword evidence="7" id="KW-0106">Calcium</keyword>
<dbReference type="STRING" id="1048983.EL17_09035"/>
<evidence type="ECO:0000256" key="2">
    <source>
        <dbReference type="ARBA" id="ARBA00001913"/>
    </source>
</evidence>
<dbReference type="InterPro" id="IPR006102">
    <property type="entry name" value="Ig-like_GH2"/>
</dbReference>
<evidence type="ECO:0000259" key="11">
    <source>
        <dbReference type="Pfam" id="PF00703"/>
    </source>
</evidence>
<keyword evidence="15" id="KW-0808">Transferase</keyword>
<dbReference type="InterPro" id="IPR050347">
    <property type="entry name" value="Bact_Beta-galactosidase"/>
</dbReference>
<dbReference type="InterPro" id="IPR008979">
    <property type="entry name" value="Galactose-bd-like_sf"/>
</dbReference>
<name>A0A074LKC1_9BACT</name>
<dbReference type="InterPro" id="IPR004199">
    <property type="entry name" value="B-gal_small/dom_5"/>
</dbReference>
<evidence type="ECO:0000256" key="4">
    <source>
        <dbReference type="ARBA" id="ARBA00011245"/>
    </source>
</evidence>
<dbReference type="InterPro" id="IPR006104">
    <property type="entry name" value="Glyco_hydro_2_N"/>
</dbReference>
<keyword evidence="8" id="KW-0326">Glycosidase</keyword>
<evidence type="ECO:0000259" key="14">
    <source>
        <dbReference type="Pfam" id="PF02929"/>
    </source>
</evidence>
<dbReference type="PRINTS" id="PR00132">
    <property type="entry name" value="GLHYDRLASE2"/>
</dbReference>
<dbReference type="Gene3D" id="2.60.120.260">
    <property type="entry name" value="Galactose-binding domain-like"/>
    <property type="match status" value="1"/>
</dbReference>
<feature type="domain" description="Glycoside hydrolase family 2 catalytic" evidence="12">
    <location>
        <begin position="303"/>
        <end position="425"/>
    </location>
</feature>
<dbReference type="InterPro" id="IPR014718">
    <property type="entry name" value="GH-type_carb-bd"/>
</dbReference>
<evidence type="ECO:0000256" key="5">
    <source>
        <dbReference type="ARBA" id="ARBA00012756"/>
    </source>
</evidence>
<dbReference type="Gene3D" id="3.20.20.80">
    <property type="entry name" value="Glycosidases"/>
    <property type="match status" value="1"/>
</dbReference>
<dbReference type="Proteomes" id="UP000027821">
    <property type="component" value="Unassembled WGS sequence"/>
</dbReference>
<dbReference type="GO" id="GO:0005990">
    <property type="term" value="P:lactose catabolic process"/>
    <property type="evidence" value="ECO:0007669"/>
    <property type="project" value="TreeGrafter"/>
</dbReference>
<dbReference type="SUPFAM" id="SSF51445">
    <property type="entry name" value="(Trans)glycosidases"/>
    <property type="match status" value="1"/>
</dbReference>
<dbReference type="Pfam" id="PF00703">
    <property type="entry name" value="Glyco_hydro_2"/>
    <property type="match status" value="1"/>
</dbReference>
<evidence type="ECO:0000256" key="7">
    <source>
        <dbReference type="ARBA" id="ARBA00022837"/>
    </source>
</evidence>
<keyword evidence="10" id="KW-0732">Signal</keyword>
<keyword evidence="6" id="KW-0378">Hydrolase</keyword>
<feature type="domain" description="Glycosyl hydrolases family 2 sugar binding" evidence="13">
    <location>
        <begin position="58"/>
        <end position="193"/>
    </location>
</feature>
<dbReference type="EC" id="3.2.1.23" evidence="5"/>
<evidence type="ECO:0000256" key="1">
    <source>
        <dbReference type="ARBA" id="ARBA00001412"/>
    </source>
</evidence>
<proteinExistence type="inferred from homology"/>
<organism evidence="15 16">
    <name type="scientific">Anditalea andensis</name>
    <dbReference type="NCBI Taxonomy" id="1048983"/>
    <lineage>
        <taxon>Bacteria</taxon>
        <taxon>Pseudomonadati</taxon>
        <taxon>Bacteroidota</taxon>
        <taxon>Cytophagia</taxon>
        <taxon>Cytophagales</taxon>
        <taxon>Cytophagaceae</taxon>
        <taxon>Anditalea</taxon>
    </lineage>
</organism>
<dbReference type="GO" id="GO:0016740">
    <property type="term" value="F:transferase activity"/>
    <property type="evidence" value="ECO:0007669"/>
    <property type="project" value="UniProtKB-KW"/>
</dbReference>
<evidence type="ECO:0000256" key="9">
    <source>
        <dbReference type="ARBA" id="ARBA00032230"/>
    </source>
</evidence>
<dbReference type="Pfam" id="PF02929">
    <property type="entry name" value="Bgal_small_N"/>
    <property type="match status" value="1"/>
</dbReference>
<evidence type="ECO:0000256" key="10">
    <source>
        <dbReference type="SAM" id="SignalP"/>
    </source>
</evidence>
<gene>
    <name evidence="15" type="ORF">EL17_09035</name>
</gene>
<comment type="similarity">
    <text evidence="3">Belongs to the glycosyl hydrolase 2 family.</text>
</comment>
<dbReference type="InterPro" id="IPR006103">
    <property type="entry name" value="Glyco_hydro_2_cat"/>
</dbReference>
<dbReference type="Gene3D" id="2.60.40.10">
    <property type="entry name" value="Immunoglobulins"/>
    <property type="match status" value="2"/>
</dbReference>
<dbReference type="SUPFAM" id="SSF74650">
    <property type="entry name" value="Galactose mutarotase-like"/>
    <property type="match status" value="1"/>
</dbReference>
<dbReference type="InterPro" id="IPR036156">
    <property type="entry name" value="Beta-gal/glucu_dom_sf"/>
</dbReference>
<dbReference type="Pfam" id="PF02836">
    <property type="entry name" value="Glyco_hydro_2_C"/>
    <property type="match status" value="1"/>
</dbReference>
<dbReference type="eggNOG" id="COG3250">
    <property type="taxonomic scope" value="Bacteria"/>
</dbReference>
<dbReference type="InterPro" id="IPR013783">
    <property type="entry name" value="Ig-like_fold"/>
</dbReference>
<comment type="cofactor">
    <cofactor evidence="2">
        <name>Ca(2+)</name>
        <dbReference type="ChEBI" id="CHEBI:29108"/>
    </cofactor>
</comment>
<protein>
    <recommendedName>
        <fullName evidence="5">beta-galactosidase</fullName>
        <ecNumber evidence="5">3.2.1.23</ecNumber>
    </recommendedName>
    <alternativeName>
        <fullName evidence="9">Lactase</fullName>
    </alternativeName>
</protein>
<dbReference type="SUPFAM" id="SSF49303">
    <property type="entry name" value="beta-Galactosidase/glucuronidase domain"/>
    <property type="match status" value="2"/>
</dbReference>
<accession>A0A074LKC1</accession>
<feature type="domain" description="Glycoside hydrolase family 2 immunoglobulin-like beta-sandwich" evidence="11">
    <location>
        <begin position="203"/>
        <end position="295"/>
    </location>
</feature>
<dbReference type="Gene3D" id="2.70.98.10">
    <property type="match status" value="1"/>
</dbReference>
<dbReference type="GO" id="GO:0009341">
    <property type="term" value="C:beta-galactosidase complex"/>
    <property type="evidence" value="ECO:0007669"/>
    <property type="project" value="InterPro"/>
</dbReference>
<dbReference type="PANTHER" id="PTHR46323:SF2">
    <property type="entry name" value="BETA-GALACTOSIDASE"/>
    <property type="match status" value="1"/>
</dbReference>